<sequence length="49" mass="5365">MAHRNLTGSCNVNCGCKIHEYEPVCGSDGITYFNPCLLQRLLYTSAPCA</sequence>
<dbReference type="Gene3D" id="3.30.60.30">
    <property type="match status" value="1"/>
</dbReference>
<evidence type="ECO:0000256" key="2">
    <source>
        <dbReference type="ARBA" id="ARBA00022475"/>
    </source>
</evidence>
<proteinExistence type="predicted"/>
<dbReference type="PANTHER" id="PTHR11388:SF142">
    <property type="entry name" value="SOLUTE CARRIER ORGANIC ANION TRANSPORTER FAMILY MEMBER 5A1"/>
    <property type="match status" value="1"/>
</dbReference>
<evidence type="ECO:0000313" key="9">
    <source>
        <dbReference type="Proteomes" id="UP000694404"/>
    </source>
</evidence>
<evidence type="ECO:0000313" key="8">
    <source>
        <dbReference type="Ensembl" id="ENSCABP00000018553.1"/>
    </source>
</evidence>
<keyword evidence="9" id="KW-1185">Reference proteome</keyword>
<dbReference type="InterPro" id="IPR004156">
    <property type="entry name" value="OATP"/>
</dbReference>
<dbReference type="Ensembl" id="ENSCABT00000020325.1">
    <property type="protein sequence ID" value="ENSCABP00000018553.1"/>
    <property type="gene ID" value="ENSCABG00000013719.1"/>
</dbReference>
<dbReference type="Proteomes" id="UP000694404">
    <property type="component" value="Unplaced"/>
</dbReference>
<feature type="domain" description="Kazal-like" evidence="7">
    <location>
        <begin position="4"/>
        <end position="49"/>
    </location>
</feature>
<name>A0A8C0H405_CHEAB</name>
<dbReference type="PANTHER" id="PTHR11388">
    <property type="entry name" value="ORGANIC ANION TRANSPORTER"/>
    <property type="match status" value="1"/>
</dbReference>
<evidence type="ECO:0000256" key="5">
    <source>
        <dbReference type="ARBA" id="ARBA00023136"/>
    </source>
</evidence>
<evidence type="ECO:0000256" key="3">
    <source>
        <dbReference type="ARBA" id="ARBA00022692"/>
    </source>
</evidence>
<accession>A0A8C0H405</accession>
<evidence type="ECO:0000256" key="4">
    <source>
        <dbReference type="ARBA" id="ARBA00022989"/>
    </source>
</evidence>
<dbReference type="InterPro" id="IPR036058">
    <property type="entry name" value="Kazal_dom_sf"/>
</dbReference>
<dbReference type="InterPro" id="IPR002350">
    <property type="entry name" value="Kazal_dom"/>
</dbReference>
<dbReference type="Pfam" id="PF07648">
    <property type="entry name" value="Kazal_2"/>
    <property type="match status" value="1"/>
</dbReference>
<dbReference type="GO" id="GO:0043252">
    <property type="term" value="P:sodium-independent organic anion transport"/>
    <property type="evidence" value="ECO:0007669"/>
    <property type="project" value="TreeGrafter"/>
</dbReference>
<keyword evidence="5" id="KW-0472">Membrane</keyword>
<evidence type="ECO:0000256" key="1">
    <source>
        <dbReference type="ARBA" id="ARBA00004651"/>
    </source>
</evidence>
<reference evidence="8" key="2">
    <citation type="submission" date="2025-09" db="UniProtKB">
        <authorList>
            <consortium name="Ensembl"/>
        </authorList>
    </citation>
    <scope>IDENTIFICATION</scope>
</reference>
<dbReference type="PROSITE" id="PS51465">
    <property type="entry name" value="KAZAL_2"/>
    <property type="match status" value="1"/>
</dbReference>
<comment type="subcellular location">
    <subcellularLocation>
        <location evidence="1">Cell membrane</location>
        <topology evidence="1">Multi-pass membrane protein</topology>
    </subcellularLocation>
</comment>
<dbReference type="GO" id="GO:0015347">
    <property type="term" value="F:sodium-independent organic anion transmembrane transporter activity"/>
    <property type="evidence" value="ECO:0007669"/>
    <property type="project" value="TreeGrafter"/>
</dbReference>
<protein>
    <recommendedName>
        <fullName evidence="7">Kazal-like domain-containing protein</fullName>
    </recommendedName>
</protein>
<keyword evidence="4" id="KW-1133">Transmembrane helix</keyword>
<reference evidence="8" key="1">
    <citation type="submission" date="2025-08" db="UniProtKB">
        <authorList>
            <consortium name="Ensembl"/>
        </authorList>
    </citation>
    <scope>IDENTIFICATION</scope>
</reference>
<evidence type="ECO:0000259" key="7">
    <source>
        <dbReference type="PROSITE" id="PS51465"/>
    </source>
</evidence>
<organism evidence="8 9">
    <name type="scientific">Chelonoidis abingdonii</name>
    <name type="common">Abingdon island giant tortoise</name>
    <name type="synonym">Testudo abingdonii</name>
    <dbReference type="NCBI Taxonomy" id="106734"/>
    <lineage>
        <taxon>Eukaryota</taxon>
        <taxon>Metazoa</taxon>
        <taxon>Chordata</taxon>
        <taxon>Craniata</taxon>
        <taxon>Vertebrata</taxon>
        <taxon>Euteleostomi</taxon>
        <taxon>Archelosauria</taxon>
        <taxon>Testudinata</taxon>
        <taxon>Testudines</taxon>
        <taxon>Cryptodira</taxon>
        <taxon>Durocryptodira</taxon>
        <taxon>Testudinoidea</taxon>
        <taxon>Testudinidae</taxon>
        <taxon>Chelonoidis</taxon>
    </lineage>
</organism>
<keyword evidence="3" id="KW-0812">Transmembrane</keyword>
<keyword evidence="2" id="KW-1003">Cell membrane</keyword>
<dbReference type="GO" id="GO:0016323">
    <property type="term" value="C:basolateral plasma membrane"/>
    <property type="evidence" value="ECO:0007669"/>
    <property type="project" value="TreeGrafter"/>
</dbReference>
<dbReference type="AlphaFoldDB" id="A0A8C0H405"/>
<keyword evidence="6" id="KW-1015">Disulfide bond</keyword>
<dbReference type="SUPFAM" id="SSF100895">
    <property type="entry name" value="Kazal-type serine protease inhibitors"/>
    <property type="match status" value="1"/>
</dbReference>
<evidence type="ECO:0000256" key="6">
    <source>
        <dbReference type="ARBA" id="ARBA00023157"/>
    </source>
</evidence>